<comment type="caution">
    <text evidence="1">The sequence shown here is derived from an EMBL/GenBank/DDBJ whole genome shotgun (WGS) entry which is preliminary data.</text>
</comment>
<sequence>MMAMLWAQQIMLGKKTYGQVPRLLKEQVREILVDSGMEELTTETTQ</sequence>
<proteinExistence type="predicted"/>
<dbReference type="EMBL" id="JAJCIS010000023">
    <property type="protein sequence ID" value="MCB7389346.1"/>
    <property type="molecule type" value="Genomic_DNA"/>
</dbReference>
<dbReference type="RefSeq" id="WP_227183864.1">
    <property type="nucleotide sequence ID" value="NZ_JAJCIQ010000022.1"/>
</dbReference>
<gene>
    <name evidence="1" type="ORF">LIZ65_18855</name>
</gene>
<accession>A0ABS8DLL4</accession>
<dbReference type="Proteomes" id="UP001299546">
    <property type="component" value="Unassembled WGS sequence"/>
</dbReference>
<reference evidence="1 2" key="1">
    <citation type="submission" date="2021-10" db="EMBL/GenBank/DDBJ databases">
        <title>Collection of gut derived symbiotic bacterial strains cultured from healthy donors.</title>
        <authorList>
            <person name="Lin H."/>
            <person name="Littmann E."/>
            <person name="Kohout C."/>
            <person name="Pamer E.G."/>
        </authorList>
    </citation>
    <scope>NUCLEOTIDE SEQUENCE [LARGE SCALE GENOMIC DNA]</scope>
    <source>
        <strain evidence="1 2">DFI.1.165</strain>
    </source>
</reference>
<evidence type="ECO:0000313" key="2">
    <source>
        <dbReference type="Proteomes" id="UP001299546"/>
    </source>
</evidence>
<keyword evidence="2" id="KW-1185">Reference proteome</keyword>
<protein>
    <submittedName>
        <fullName evidence="1">Uncharacterized protein</fullName>
    </submittedName>
</protein>
<name>A0ABS8DLL4_9FIRM</name>
<organism evidence="1 2">
    <name type="scientific">Bariatricus massiliensis</name>
    <dbReference type="NCBI Taxonomy" id="1745713"/>
    <lineage>
        <taxon>Bacteria</taxon>
        <taxon>Bacillati</taxon>
        <taxon>Bacillota</taxon>
        <taxon>Clostridia</taxon>
        <taxon>Lachnospirales</taxon>
        <taxon>Lachnospiraceae</taxon>
        <taxon>Bariatricus</taxon>
    </lineage>
</organism>
<evidence type="ECO:0000313" key="1">
    <source>
        <dbReference type="EMBL" id="MCB7389346.1"/>
    </source>
</evidence>